<sequence>MTSINPNAENRRESNRRKNGQFGTSKERGEYDAPELDAQHASAAETVAVELDATKQQLAAIKLRIEDGEYVDVDTNESLSDVEYRLNERVEELTRESAIARATTLNPGLQAAATNAAELIERDSNEPIDTAYLAAVLALDEAEIQAHAGRNDPSAWTPDSVVFAVQHREGDPTSNIATFGRPRNFYPEQPETDVLESVLRDYGLNADFTGYDRFFGHAGTVSLDS</sequence>
<evidence type="ECO:0000313" key="2">
    <source>
        <dbReference type="EMBL" id="GAA4153785.1"/>
    </source>
</evidence>
<reference evidence="2" key="2">
    <citation type="submission" date="2023-12" db="EMBL/GenBank/DDBJ databases">
        <authorList>
            <person name="Sun Q."/>
            <person name="Inoue M."/>
        </authorList>
    </citation>
    <scope>NUCLEOTIDE SEQUENCE</scope>
    <source>
        <strain evidence="2">JCM 17590</strain>
    </source>
</reference>
<comment type="caution">
    <text evidence="2">The sequence shown here is derived from an EMBL/GenBank/DDBJ whole genome shotgun (WGS) entry which is preliminary data.</text>
</comment>
<dbReference type="Proteomes" id="UP001415169">
    <property type="component" value="Unassembled WGS sequence"/>
</dbReference>
<protein>
    <submittedName>
        <fullName evidence="2">Uncharacterized protein</fullName>
    </submittedName>
</protein>
<name>A0ABP7ZD02_9MICO</name>
<gene>
    <name evidence="2" type="ORF">GCM10022286_00600</name>
</gene>
<dbReference type="RefSeq" id="WP_344789743.1">
    <property type="nucleotide sequence ID" value="NZ_BAABBV010000001.1"/>
</dbReference>
<proteinExistence type="predicted"/>
<reference evidence="2" key="1">
    <citation type="journal article" date="2014" name="Int. J. Syst. Evol. Microbiol.">
        <title>Complete genome of a new Firmicutes species belonging to the dominant human colonic microbiota ('Ruminococcus bicirculans') reveals two chromosomes and a selective capacity to utilize plant glucans.</title>
        <authorList>
            <consortium name="NISC Comparative Sequencing Program"/>
            <person name="Wegmann U."/>
            <person name="Louis P."/>
            <person name="Goesmann A."/>
            <person name="Henrissat B."/>
            <person name="Duncan S.H."/>
            <person name="Flint H.J."/>
        </authorList>
    </citation>
    <scope>NUCLEOTIDE SEQUENCE</scope>
    <source>
        <strain evidence="2">JCM 17590</strain>
    </source>
</reference>
<evidence type="ECO:0000256" key="1">
    <source>
        <dbReference type="SAM" id="MobiDB-lite"/>
    </source>
</evidence>
<feature type="region of interest" description="Disordered" evidence="1">
    <location>
        <begin position="1"/>
        <end position="39"/>
    </location>
</feature>
<keyword evidence="3" id="KW-1185">Reference proteome</keyword>
<organism evidence="2 3">
    <name type="scientific">Gryllotalpicola daejeonensis</name>
    <dbReference type="NCBI Taxonomy" id="993087"/>
    <lineage>
        <taxon>Bacteria</taxon>
        <taxon>Bacillati</taxon>
        <taxon>Actinomycetota</taxon>
        <taxon>Actinomycetes</taxon>
        <taxon>Micrococcales</taxon>
        <taxon>Microbacteriaceae</taxon>
        <taxon>Gryllotalpicola</taxon>
    </lineage>
</organism>
<evidence type="ECO:0000313" key="3">
    <source>
        <dbReference type="Proteomes" id="UP001415169"/>
    </source>
</evidence>
<accession>A0ABP7ZD02</accession>
<dbReference type="EMBL" id="BAABBV010000001">
    <property type="protein sequence ID" value="GAA4153785.1"/>
    <property type="molecule type" value="Genomic_DNA"/>
</dbReference>